<evidence type="ECO:0000313" key="4">
    <source>
        <dbReference type="Proteomes" id="UP000440578"/>
    </source>
</evidence>
<dbReference type="InterPro" id="IPR048367">
    <property type="entry name" value="TNP-like_RNaseH_C"/>
</dbReference>
<gene>
    <name evidence="3" type="primary">T_84</name>
    <name evidence="3" type="ORF">FJT64_000844</name>
</gene>
<reference evidence="3 4" key="1">
    <citation type="submission" date="2019-07" db="EMBL/GenBank/DDBJ databases">
        <title>Draft genome assembly of a fouling barnacle, Amphibalanus amphitrite (Darwin, 1854): The first reference genome for Thecostraca.</title>
        <authorList>
            <person name="Kim W."/>
        </authorList>
    </citation>
    <scope>NUCLEOTIDE SEQUENCE [LARGE SCALE GENOMIC DNA]</scope>
    <source>
        <strain evidence="3">SNU_AA5</strain>
        <tissue evidence="3">Soma without cirri and trophi</tissue>
    </source>
</reference>
<evidence type="ECO:0000313" key="3">
    <source>
        <dbReference type="EMBL" id="KAF0293509.1"/>
    </source>
</evidence>
<feature type="region of interest" description="Disordered" evidence="1">
    <location>
        <begin position="145"/>
        <end position="179"/>
    </location>
</feature>
<comment type="caution">
    <text evidence="3">The sequence shown here is derived from an EMBL/GenBank/DDBJ whole genome shotgun (WGS) entry which is preliminary data.</text>
</comment>
<dbReference type="Proteomes" id="UP000440578">
    <property type="component" value="Unassembled WGS sequence"/>
</dbReference>
<protein>
    <submittedName>
        <fullName evidence="3">Transposable element P transposase</fullName>
    </submittedName>
</protein>
<name>A0A6A4VKF0_AMPAM</name>
<dbReference type="PANTHER" id="PTHR47577:SF2">
    <property type="entry name" value="THAP DOMAIN CONTAINING 9"/>
    <property type="match status" value="1"/>
</dbReference>
<dbReference type="Pfam" id="PF21789">
    <property type="entry name" value="TNP-like_RNaseH_C"/>
    <property type="match status" value="1"/>
</dbReference>
<feature type="region of interest" description="Disordered" evidence="1">
    <location>
        <begin position="244"/>
        <end position="266"/>
    </location>
</feature>
<evidence type="ECO:0000256" key="1">
    <source>
        <dbReference type="SAM" id="MobiDB-lite"/>
    </source>
</evidence>
<accession>A0A6A4VKF0</accession>
<sequence>MERHLEGTAEAARVLRLFDNVGDVLNAANPCDHKPLRRGYNGSAQQEAILDEAMRELVAMRIGKAKHMYAFQRGWMVTIQSVRGLLADMKEKFGEQTYLLTRRLTQDQLESMFGAVRGRGGSNWNPTALEAKGRLRLIMLQSVRQAGQNPMGPDPEEVAHSDDGDDAPDADDDEVGDEVEALQHDVSRAELENLEDGTTVQMELATFATASLGTDPESELEPIDAEEEAENLEAEYMELLAMEEKRSSRQGATTSSTSSCQGATDLESGVPAARSAMAYVAGAVARKCRKASDGFLAQAEKAPREALWTQLLSMGGLTIPSQSFLSTFESMDREFSVYHSHEPDQLSRREGVVSEMTELLVNKLHVDRLLAKKFARVRTFIRMQCINIEQQLEAMERRANRKRKQHSQ</sequence>
<proteinExistence type="predicted"/>
<dbReference type="EMBL" id="VIIS01001742">
    <property type="protein sequence ID" value="KAF0293509.1"/>
    <property type="molecule type" value="Genomic_DNA"/>
</dbReference>
<feature type="domain" description="Transposable element P transposase-like RNase H C-terminal" evidence="2">
    <location>
        <begin position="105"/>
        <end position="128"/>
    </location>
</feature>
<dbReference type="AlphaFoldDB" id="A0A6A4VKF0"/>
<feature type="compositionally biased region" description="Acidic residues" evidence="1">
    <location>
        <begin position="163"/>
        <end position="179"/>
    </location>
</feature>
<organism evidence="3 4">
    <name type="scientific">Amphibalanus amphitrite</name>
    <name type="common">Striped barnacle</name>
    <name type="synonym">Balanus amphitrite</name>
    <dbReference type="NCBI Taxonomy" id="1232801"/>
    <lineage>
        <taxon>Eukaryota</taxon>
        <taxon>Metazoa</taxon>
        <taxon>Ecdysozoa</taxon>
        <taxon>Arthropoda</taxon>
        <taxon>Crustacea</taxon>
        <taxon>Multicrustacea</taxon>
        <taxon>Cirripedia</taxon>
        <taxon>Thoracica</taxon>
        <taxon>Thoracicalcarea</taxon>
        <taxon>Balanomorpha</taxon>
        <taxon>Balanoidea</taxon>
        <taxon>Balanidae</taxon>
        <taxon>Amphibalaninae</taxon>
        <taxon>Amphibalanus</taxon>
    </lineage>
</organism>
<keyword evidence="4" id="KW-1185">Reference proteome</keyword>
<evidence type="ECO:0000259" key="2">
    <source>
        <dbReference type="Pfam" id="PF21789"/>
    </source>
</evidence>
<dbReference type="PANTHER" id="PTHR47577">
    <property type="entry name" value="THAP DOMAIN-CONTAINING PROTEIN 6"/>
    <property type="match status" value="1"/>
</dbReference>
<dbReference type="OrthoDB" id="6378996at2759"/>
<feature type="compositionally biased region" description="Polar residues" evidence="1">
    <location>
        <begin position="249"/>
        <end position="262"/>
    </location>
</feature>